<reference evidence="3" key="1">
    <citation type="journal article" date="2019" name="Int. J. Syst. Evol. Microbiol.">
        <title>The Global Catalogue of Microorganisms (GCM) 10K type strain sequencing project: providing services to taxonomists for standard genome sequencing and annotation.</title>
        <authorList>
            <consortium name="The Broad Institute Genomics Platform"/>
            <consortium name="The Broad Institute Genome Sequencing Center for Infectious Disease"/>
            <person name="Wu L."/>
            <person name="Ma J."/>
        </authorList>
    </citation>
    <scope>NUCLEOTIDE SEQUENCE [LARGE SCALE GENOMIC DNA]</scope>
    <source>
        <strain evidence="3">XZYJT-10</strain>
    </source>
</reference>
<proteinExistence type="predicted"/>
<evidence type="ECO:0008006" key="4">
    <source>
        <dbReference type="Google" id="ProtNLM"/>
    </source>
</evidence>
<comment type="caution">
    <text evidence="2">The sequence shown here is derived from an EMBL/GenBank/DDBJ whole genome shotgun (WGS) entry which is preliminary data.</text>
</comment>
<keyword evidence="3" id="KW-1185">Reference proteome</keyword>
<feature type="region of interest" description="Disordered" evidence="1">
    <location>
        <begin position="138"/>
        <end position="364"/>
    </location>
</feature>
<feature type="compositionally biased region" description="Gly residues" evidence="1">
    <location>
        <begin position="64"/>
        <end position="82"/>
    </location>
</feature>
<feature type="region of interest" description="Disordered" evidence="1">
    <location>
        <begin position="56"/>
        <end position="84"/>
    </location>
</feature>
<dbReference type="RefSeq" id="WP_378964866.1">
    <property type="nucleotide sequence ID" value="NZ_JBHTBJ010000002.1"/>
</dbReference>
<evidence type="ECO:0000313" key="2">
    <source>
        <dbReference type="EMBL" id="MFC7273348.1"/>
    </source>
</evidence>
<evidence type="ECO:0000313" key="3">
    <source>
        <dbReference type="Proteomes" id="UP001596548"/>
    </source>
</evidence>
<name>A0ABW2HJK9_9ACTN</name>
<protein>
    <recommendedName>
        <fullName evidence="4">Colicin import membrane protein</fullName>
    </recommendedName>
</protein>
<feature type="compositionally biased region" description="Basic and acidic residues" evidence="1">
    <location>
        <begin position="241"/>
        <end position="285"/>
    </location>
</feature>
<sequence>MPESAREEAERLVATLIAMAAGGAAASDSSGTRDALANGLSGLAKTVAGAVDRLASVGRDPGQPAGGAQGAGGGGGVQGAAQGGHKWATGSAECCVCPICRAIAAVRDPSPQTAVRLATGAGDVASGVASLMRGLSSIAGDGRKRPARPAQPAPPSPDEAWSAATRVAQPSGPEPADVERASEEPADVERASEEPADAERASQEPASAQPAKTAPMSPDEAAAAGLDPWAAASAASAAEAEQERVAAREAARKAAEEKRVAAQEALRKAAEEARAAAAEAAERVAESAAQAKAAKATEIRDTEAGGGGSGRTPRRFDVWAAATAEAGVGDVARPTTVDHDVPGAEAPAERGDEAGDAAPGDDAV</sequence>
<accession>A0ABW2HJK9</accession>
<evidence type="ECO:0000256" key="1">
    <source>
        <dbReference type="SAM" id="MobiDB-lite"/>
    </source>
</evidence>
<feature type="compositionally biased region" description="Low complexity" evidence="1">
    <location>
        <begin position="230"/>
        <end position="239"/>
    </location>
</feature>
<feature type="compositionally biased region" description="Basic and acidic residues" evidence="1">
    <location>
        <begin position="177"/>
        <end position="202"/>
    </location>
</feature>
<organism evidence="2 3">
    <name type="scientific">Paractinoplanes rhizophilus</name>
    <dbReference type="NCBI Taxonomy" id="1416877"/>
    <lineage>
        <taxon>Bacteria</taxon>
        <taxon>Bacillati</taxon>
        <taxon>Actinomycetota</taxon>
        <taxon>Actinomycetes</taxon>
        <taxon>Micromonosporales</taxon>
        <taxon>Micromonosporaceae</taxon>
        <taxon>Paractinoplanes</taxon>
    </lineage>
</organism>
<feature type="compositionally biased region" description="Basic and acidic residues" evidence="1">
    <location>
        <begin position="336"/>
        <end position="353"/>
    </location>
</feature>
<dbReference type="EMBL" id="JBHTBJ010000002">
    <property type="protein sequence ID" value="MFC7273348.1"/>
    <property type="molecule type" value="Genomic_DNA"/>
</dbReference>
<gene>
    <name evidence="2" type="ORF">ACFQS1_05085</name>
</gene>
<dbReference type="Proteomes" id="UP001596548">
    <property type="component" value="Unassembled WGS sequence"/>
</dbReference>